<evidence type="ECO:0000256" key="1">
    <source>
        <dbReference type="SAM" id="SignalP"/>
    </source>
</evidence>
<keyword evidence="1" id="KW-0732">Signal</keyword>
<dbReference type="InterPro" id="IPR011250">
    <property type="entry name" value="OMP/PagP_B-barrel"/>
</dbReference>
<comment type="caution">
    <text evidence="2">The sequence shown here is derived from an EMBL/GenBank/DDBJ whole genome shotgun (WGS) entry which is preliminary data.</text>
</comment>
<keyword evidence="3" id="KW-1185">Reference proteome</keyword>
<name>I8TCW7_9GAMM</name>
<organism evidence="2 3">
    <name type="scientific">Hydrocarboniphaga effusa AP103</name>
    <dbReference type="NCBI Taxonomy" id="1172194"/>
    <lineage>
        <taxon>Bacteria</taxon>
        <taxon>Pseudomonadati</taxon>
        <taxon>Pseudomonadota</taxon>
        <taxon>Gammaproteobacteria</taxon>
        <taxon>Nevskiales</taxon>
        <taxon>Nevskiaceae</taxon>
        <taxon>Hydrocarboniphaga</taxon>
    </lineage>
</organism>
<accession>I8TCW7</accession>
<dbReference type="SUPFAM" id="SSF56925">
    <property type="entry name" value="OMPA-like"/>
    <property type="match status" value="1"/>
</dbReference>
<dbReference type="AlphaFoldDB" id="I8TCW7"/>
<evidence type="ECO:0000313" key="3">
    <source>
        <dbReference type="Proteomes" id="UP000003704"/>
    </source>
</evidence>
<dbReference type="Proteomes" id="UP000003704">
    <property type="component" value="Unassembled WGS sequence"/>
</dbReference>
<sequence>MNVKKLLMLATLAAPSAAWANEQGHIDGYYIPYSAYETDDGTGDSVKLEGDGFGVKGMIPLGYQGNFFAIGEYQSTSQDKRFGGGKVNTDLDQFRLGGGFQVPLATGTGAVYAEYINVDQDFEGLKFEPDGFGIHGRLSFPISPGVNLYGQIGYVSLSDGDIDADGPEYLIGGSVDFTPNIGAFIDFRYTDLKIDFNDGFADEDDAYSNVRLGVRVLF</sequence>
<reference evidence="2 3" key="1">
    <citation type="journal article" date="2012" name="J. Bacteriol.">
        <title>Genome Sequence of n-Alkane-Degrading Hydrocarboniphaga effusa Strain AP103T (ATCC BAA-332T).</title>
        <authorList>
            <person name="Chang H.K."/>
            <person name="Zylstra G.J."/>
            <person name="Chae J.C."/>
        </authorList>
    </citation>
    <scope>NUCLEOTIDE SEQUENCE [LARGE SCALE GENOMIC DNA]</scope>
    <source>
        <strain evidence="2 3">AP103</strain>
    </source>
</reference>
<protein>
    <submittedName>
        <fullName evidence="2">Uncharacterized protein</fullName>
    </submittedName>
</protein>
<feature type="chain" id="PRO_5003714162" evidence="1">
    <location>
        <begin position="21"/>
        <end position="218"/>
    </location>
</feature>
<dbReference type="STRING" id="1172194.WQQ_19670"/>
<gene>
    <name evidence="2" type="ORF">WQQ_19670</name>
</gene>
<proteinExistence type="predicted"/>
<evidence type="ECO:0000313" key="2">
    <source>
        <dbReference type="EMBL" id="EIT71830.1"/>
    </source>
</evidence>
<dbReference type="EMBL" id="AKGD01000001">
    <property type="protein sequence ID" value="EIT71830.1"/>
    <property type="molecule type" value="Genomic_DNA"/>
</dbReference>
<feature type="signal peptide" evidence="1">
    <location>
        <begin position="1"/>
        <end position="20"/>
    </location>
</feature>